<dbReference type="Gene3D" id="3.40.50.720">
    <property type="entry name" value="NAD(P)-binding Rossmann-like Domain"/>
    <property type="match status" value="1"/>
</dbReference>
<name>A0A250WV96_9CHLO</name>
<sequence length="356" mass="38731">MVQTRRASGEKVKALVTGGAGFLGQYLVQQLVDSGQWEVTVFDIREAKVPGATTILGDLRNRSQVEEACKGIQVVFHCATAAPTGAGALNKSLMDGVNIQGTKNIISACQACKVTKLVATSSASVVFDGHTLQMVEETHAYAQKPMDYYTQTKIESEKLVLAANGVGGVATCALRPSGIFGEGDPLFVPTVAKQAANGKMKYVIGNGKNQMDFTYVGNVAQAHIQAAEALSLDSVLAGSAYFITNQEPLPFWTMMGHVVEGLGYRRPHIHLPFLLILSIAFIFEYIIRPLISPIKKLETDFTVNRILLATTERTFSCAKAKRDFGYVPKISMETGIERTLKSFQHLRKKPLADKDQ</sequence>
<dbReference type="AlphaFoldDB" id="A0A250WV96"/>
<feature type="domain" description="3-beta hydroxysteroid dehydrogenase/isomerase" evidence="4">
    <location>
        <begin position="15"/>
        <end position="272"/>
    </location>
</feature>
<dbReference type="STRING" id="1157962.A0A250WV96"/>
<dbReference type="PANTHER" id="PTHR43245">
    <property type="entry name" value="BIFUNCTIONAL POLYMYXIN RESISTANCE PROTEIN ARNA"/>
    <property type="match status" value="1"/>
</dbReference>
<keyword evidence="3" id="KW-0812">Transmembrane</keyword>
<proteinExistence type="inferred from homology"/>
<comment type="similarity">
    <text evidence="1 3">Belongs to the 3-beta-HSD family.</text>
</comment>
<dbReference type="InterPro" id="IPR002225">
    <property type="entry name" value="3Beta_OHSteriod_DH/Estase"/>
</dbReference>
<comment type="caution">
    <text evidence="5">The sequence shown here is derived from an EMBL/GenBank/DDBJ whole genome shotgun (WGS) entry which is preliminary data.</text>
</comment>
<feature type="transmembrane region" description="Helical" evidence="3">
    <location>
        <begin position="269"/>
        <end position="287"/>
    </location>
</feature>
<protein>
    <recommendedName>
        <fullName evidence="4">3-beta hydroxysteroid dehydrogenase/isomerase domain-containing protein</fullName>
    </recommendedName>
</protein>
<dbReference type="SUPFAM" id="SSF51735">
    <property type="entry name" value="NAD(P)-binding Rossmann-fold domains"/>
    <property type="match status" value="1"/>
</dbReference>
<evidence type="ECO:0000256" key="2">
    <source>
        <dbReference type="ARBA" id="ARBA00023002"/>
    </source>
</evidence>
<keyword evidence="6" id="KW-1185">Reference proteome</keyword>
<dbReference type="PANTHER" id="PTHR43245:SF51">
    <property type="entry name" value="SHORT CHAIN DEHYDROGENASE_REDUCTASE FAMILY 42E, MEMBER 2"/>
    <property type="match status" value="1"/>
</dbReference>
<gene>
    <name evidence="5" type="ORF">CEUSTIGMA_g2210.t1</name>
</gene>
<keyword evidence="2 3" id="KW-0560">Oxidoreductase</keyword>
<dbReference type="InterPro" id="IPR050177">
    <property type="entry name" value="Lipid_A_modif_metabolic_enz"/>
</dbReference>
<evidence type="ECO:0000313" key="5">
    <source>
        <dbReference type="EMBL" id="GAX74763.1"/>
    </source>
</evidence>
<evidence type="ECO:0000259" key="4">
    <source>
        <dbReference type="Pfam" id="PF01073"/>
    </source>
</evidence>
<reference evidence="5 6" key="1">
    <citation type="submission" date="2017-08" db="EMBL/GenBank/DDBJ databases">
        <title>Acidophilic green algal genome provides insights into adaptation to an acidic environment.</title>
        <authorList>
            <person name="Hirooka S."/>
            <person name="Hirose Y."/>
            <person name="Kanesaki Y."/>
            <person name="Higuchi S."/>
            <person name="Fujiwara T."/>
            <person name="Onuma R."/>
            <person name="Era A."/>
            <person name="Ohbayashi R."/>
            <person name="Uzuka A."/>
            <person name="Nozaki H."/>
            <person name="Yoshikawa H."/>
            <person name="Miyagishima S.Y."/>
        </authorList>
    </citation>
    <scope>NUCLEOTIDE SEQUENCE [LARGE SCALE GENOMIC DNA]</scope>
    <source>
        <strain evidence="5 6">NIES-2499</strain>
    </source>
</reference>
<dbReference type="Pfam" id="PF01073">
    <property type="entry name" value="3Beta_HSD"/>
    <property type="match status" value="1"/>
</dbReference>
<evidence type="ECO:0000313" key="6">
    <source>
        <dbReference type="Proteomes" id="UP000232323"/>
    </source>
</evidence>
<dbReference type="GO" id="GO:0006694">
    <property type="term" value="P:steroid biosynthetic process"/>
    <property type="evidence" value="ECO:0007669"/>
    <property type="project" value="InterPro"/>
</dbReference>
<dbReference type="GO" id="GO:0016616">
    <property type="term" value="F:oxidoreductase activity, acting on the CH-OH group of donors, NAD or NADP as acceptor"/>
    <property type="evidence" value="ECO:0007669"/>
    <property type="project" value="InterPro"/>
</dbReference>
<dbReference type="EMBL" id="BEGY01000009">
    <property type="protein sequence ID" value="GAX74763.1"/>
    <property type="molecule type" value="Genomic_DNA"/>
</dbReference>
<dbReference type="InterPro" id="IPR036291">
    <property type="entry name" value="NAD(P)-bd_dom_sf"/>
</dbReference>
<accession>A0A250WV96</accession>
<keyword evidence="3" id="KW-0472">Membrane</keyword>
<evidence type="ECO:0000256" key="1">
    <source>
        <dbReference type="ARBA" id="ARBA00009219"/>
    </source>
</evidence>
<evidence type="ECO:0000256" key="3">
    <source>
        <dbReference type="RuleBase" id="RU004475"/>
    </source>
</evidence>
<keyword evidence="3" id="KW-1133">Transmembrane helix</keyword>
<organism evidence="5 6">
    <name type="scientific">Chlamydomonas eustigma</name>
    <dbReference type="NCBI Taxonomy" id="1157962"/>
    <lineage>
        <taxon>Eukaryota</taxon>
        <taxon>Viridiplantae</taxon>
        <taxon>Chlorophyta</taxon>
        <taxon>core chlorophytes</taxon>
        <taxon>Chlorophyceae</taxon>
        <taxon>CS clade</taxon>
        <taxon>Chlamydomonadales</taxon>
        <taxon>Chlamydomonadaceae</taxon>
        <taxon>Chlamydomonas</taxon>
    </lineage>
</organism>
<dbReference type="Proteomes" id="UP000232323">
    <property type="component" value="Unassembled WGS sequence"/>
</dbReference>
<dbReference type="OrthoDB" id="10058185at2759"/>